<accession>A0AA37KPK1</accession>
<sequence>MAKNGDTRKLLLDIDIETMEYINDYKYAMLLSQGIVMTNVDIFIAAIQSLKRETEKEGKLKVVPRPEHVRKMEVSRREALQAGKLRKRQNKE</sequence>
<dbReference type="Proteomes" id="UP001055105">
    <property type="component" value="Unassembled WGS sequence"/>
</dbReference>
<comment type="caution">
    <text evidence="2">The sequence shown here is derived from an EMBL/GenBank/DDBJ whole genome shotgun (WGS) entry which is preliminary data.</text>
</comment>
<dbReference type="AlphaFoldDB" id="A0AA37KPK1"/>
<gene>
    <name evidence="2" type="ORF">CE91St16_27380</name>
</gene>
<protein>
    <submittedName>
        <fullName evidence="2">Uncharacterized protein</fullName>
    </submittedName>
</protein>
<proteinExistence type="predicted"/>
<feature type="region of interest" description="Disordered" evidence="1">
    <location>
        <begin position="73"/>
        <end position="92"/>
    </location>
</feature>
<organism evidence="2 3">
    <name type="scientific">Alistipes finegoldii</name>
    <dbReference type="NCBI Taxonomy" id="214856"/>
    <lineage>
        <taxon>Bacteria</taxon>
        <taxon>Pseudomonadati</taxon>
        <taxon>Bacteroidota</taxon>
        <taxon>Bacteroidia</taxon>
        <taxon>Bacteroidales</taxon>
        <taxon>Rikenellaceae</taxon>
        <taxon>Alistipes</taxon>
    </lineage>
</organism>
<dbReference type="RefSeq" id="WP_050805080.1">
    <property type="nucleotide sequence ID" value="NZ_AP025581.1"/>
</dbReference>
<reference evidence="2" key="1">
    <citation type="submission" date="2022-01" db="EMBL/GenBank/DDBJ databases">
        <title>Novel bile acid biosynthetic pathways are enriched in the microbiome of centenarians.</title>
        <authorList>
            <person name="Sato Y."/>
            <person name="Atarashi K."/>
            <person name="Plichta R.D."/>
            <person name="Arai Y."/>
            <person name="Sasajima S."/>
            <person name="Kearney M.S."/>
            <person name="Suda W."/>
            <person name="Takeshita K."/>
            <person name="Sasaki T."/>
            <person name="Okamoto S."/>
            <person name="Skelly N.A."/>
            <person name="Okamura Y."/>
            <person name="Vlamakis H."/>
            <person name="Li Y."/>
            <person name="Tanoue T."/>
            <person name="Takei H."/>
            <person name="Nittono H."/>
            <person name="Narushima S."/>
            <person name="Irie J."/>
            <person name="Itoh H."/>
            <person name="Moriya K."/>
            <person name="Sugiura Y."/>
            <person name="Suematsu M."/>
            <person name="Moritoki N."/>
            <person name="Shibata S."/>
            <person name="Littman R.D."/>
            <person name="Fischbach A.M."/>
            <person name="Uwamino Y."/>
            <person name="Inoue T."/>
            <person name="Honda A."/>
            <person name="Hattori M."/>
            <person name="Murai T."/>
            <person name="Xavier J.R."/>
            <person name="Hirose N."/>
            <person name="Honda K."/>
        </authorList>
    </citation>
    <scope>NUCLEOTIDE SEQUENCE</scope>
    <source>
        <strain evidence="2">CE91-St16</strain>
    </source>
</reference>
<evidence type="ECO:0000313" key="2">
    <source>
        <dbReference type="EMBL" id="GKI19830.1"/>
    </source>
</evidence>
<evidence type="ECO:0000256" key="1">
    <source>
        <dbReference type="SAM" id="MobiDB-lite"/>
    </source>
</evidence>
<dbReference type="EMBL" id="BQOL01000002">
    <property type="protein sequence ID" value="GKI19830.1"/>
    <property type="molecule type" value="Genomic_DNA"/>
</dbReference>
<evidence type="ECO:0000313" key="3">
    <source>
        <dbReference type="Proteomes" id="UP001055105"/>
    </source>
</evidence>
<name>A0AA37KPK1_9BACT</name>